<evidence type="ECO:0000313" key="4">
    <source>
        <dbReference type="Proteomes" id="UP000034883"/>
    </source>
</evidence>
<feature type="region of interest" description="Disordered" evidence="1">
    <location>
        <begin position="122"/>
        <end position="189"/>
    </location>
</feature>
<evidence type="ECO:0000256" key="2">
    <source>
        <dbReference type="SAM" id="SignalP"/>
    </source>
</evidence>
<dbReference type="EMBL" id="CP011125">
    <property type="protein sequence ID" value="AKF05680.1"/>
    <property type="molecule type" value="Genomic_DNA"/>
</dbReference>
<evidence type="ECO:0000313" key="3">
    <source>
        <dbReference type="EMBL" id="AKF05680.1"/>
    </source>
</evidence>
<accession>A0A0F6W2D6</accession>
<dbReference type="KEGG" id="samy:DB32_002829"/>
<keyword evidence="2" id="KW-0732">Signal</keyword>
<sequence>MRAHWWGSTFVLAIVLGGATAPCAHAQRTSADVLTWSAPVGCPARDAVASEVDRLLGAHARRDATIRVRARIVRRGTQLELEIETSTPEGEGARTIGGTSCEGLAQAAALVIAMAIDPEAVAANESEAEPEPETEPETDPAPETQPATERANGEPSDTADALSSPRPHVAEPAPEPEAAPPPTTPSTPLDVRFVASAHAILGIGPVPSVSPGAMVSLGVRLGLFSGGALELWASGSFLAEQRARLAEDDPRGGSFGLAAARLRTCLALEAAPPLLELAPCLAVEAGAMWGRGEAVPIVLSGAAPWAALAVGGEARVWVVGPLAITVLAELQIPFVAPTFDLELDGAPRRVHRASDVGAVLGLGALIRLP</sequence>
<feature type="compositionally biased region" description="Acidic residues" evidence="1">
    <location>
        <begin position="126"/>
        <end position="140"/>
    </location>
</feature>
<reference evidence="3 4" key="1">
    <citation type="submission" date="2015-03" db="EMBL/GenBank/DDBJ databases">
        <title>Genome assembly of Sandaracinus amylolyticus DSM 53668.</title>
        <authorList>
            <person name="Sharma G."/>
            <person name="Subramanian S."/>
        </authorList>
    </citation>
    <scope>NUCLEOTIDE SEQUENCE [LARGE SCALE GENOMIC DNA]</scope>
    <source>
        <strain evidence="3 4">DSM 53668</strain>
    </source>
</reference>
<name>A0A0F6W2D6_9BACT</name>
<dbReference type="STRING" id="927083.DB32_002829"/>
<proteinExistence type="predicted"/>
<organism evidence="3 4">
    <name type="scientific">Sandaracinus amylolyticus</name>
    <dbReference type="NCBI Taxonomy" id="927083"/>
    <lineage>
        <taxon>Bacteria</taxon>
        <taxon>Pseudomonadati</taxon>
        <taxon>Myxococcota</taxon>
        <taxon>Polyangia</taxon>
        <taxon>Polyangiales</taxon>
        <taxon>Sandaracinaceae</taxon>
        <taxon>Sandaracinus</taxon>
    </lineage>
</organism>
<dbReference type="RefSeq" id="WP_053232927.1">
    <property type="nucleotide sequence ID" value="NZ_CP011125.1"/>
</dbReference>
<feature type="signal peptide" evidence="2">
    <location>
        <begin position="1"/>
        <end position="26"/>
    </location>
</feature>
<dbReference type="Proteomes" id="UP000034883">
    <property type="component" value="Chromosome"/>
</dbReference>
<evidence type="ECO:0000256" key="1">
    <source>
        <dbReference type="SAM" id="MobiDB-lite"/>
    </source>
</evidence>
<protein>
    <submittedName>
        <fullName evidence="3">Uncharacterized protein</fullName>
    </submittedName>
</protein>
<gene>
    <name evidence="3" type="ORF">DB32_002829</name>
</gene>
<feature type="compositionally biased region" description="Pro residues" evidence="1">
    <location>
        <begin position="173"/>
        <end position="185"/>
    </location>
</feature>
<feature type="chain" id="PRO_5002511685" evidence="2">
    <location>
        <begin position="27"/>
        <end position="369"/>
    </location>
</feature>
<dbReference type="AlphaFoldDB" id="A0A0F6W2D6"/>
<keyword evidence="4" id="KW-1185">Reference proteome</keyword>